<protein>
    <submittedName>
        <fullName evidence="3">Ring hydroxylating enzyme alpha subunit</fullName>
    </submittedName>
</protein>
<proteinExistence type="predicted"/>
<accession>A0A4R6QES1</accession>
<sequence>MTEAHRGCSYVLNTFPTGIVLLNASGLLLALFTPDGPLRTRLEFRLYASPQAFGTPAQDAWRAARAERLQTVVRQDDRFVQHVQRVAASRDAAGIDTRFSPYWEGGVLHFQRLLLQAISAQ</sequence>
<keyword evidence="1" id="KW-0472">Membrane</keyword>
<dbReference type="Pfam" id="PF00848">
    <property type="entry name" value="Ring_hydroxyl_A"/>
    <property type="match status" value="1"/>
</dbReference>
<dbReference type="Gene3D" id="3.90.380.10">
    <property type="entry name" value="Naphthalene 1,2-dioxygenase Alpha Subunit, Chain A, domain 1"/>
    <property type="match status" value="1"/>
</dbReference>
<dbReference type="AlphaFoldDB" id="A0A4R6QES1"/>
<evidence type="ECO:0000256" key="1">
    <source>
        <dbReference type="SAM" id="Phobius"/>
    </source>
</evidence>
<reference evidence="3 4" key="1">
    <citation type="submission" date="2019-03" db="EMBL/GenBank/DDBJ databases">
        <title>Genomic Encyclopedia of Type Strains, Phase IV (KMG-IV): sequencing the most valuable type-strain genomes for metagenomic binning, comparative biology and taxonomic classification.</title>
        <authorList>
            <person name="Goeker M."/>
        </authorList>
    </citation>
    <scope>NUCLEOTIDE SEQUENCE [LARGE SCALE GENOMIC DNA]</scope>
    <source>
        <strain evidence="3 4">DSM 16998</strain>
    </source>
</reference>
<dbReference type="InterPro" id="IPR015879">
    <property type="entry name" value="Ring_hydroxy_dOase_asu_C_dom"/>
</dbReference>
<evidence type="ECO:0000259" key="2">
    <source>
        <dbReference type="Pfam" id="PF00848"/>
    </source>
</evidence>
<feature type="transmembrane region" description="Helical" evidence="1">
    <location>
        <begin position="12"/>
        <end position="32"/>
    </location>
</feature>
<name>A0A4R6QES1_9BURK</name>
<gene>
    <name evidence="3" type="ORF">DES47_11632</name>
</gene>
<dbReference type="RefSeq" id="WP_243748483.1">
    <property type="nucleotide sequence ID" value="NZ_SNXS01000016.1"/>
</dbReference>
<dbReference type="GO" id="GO:0051537">
    <property type="term" value="F:2 iron, 2 sulfur cluster binding"/>
    <property type="evidence" value="ECO:0007669"/>
    <property type="project" value="InterPro"/>
</dbReference>
<dbReference type="EMBL" id="SNXS01000016">
    <property type="protein sequence ID" value="TDP60433.1"/>
    <property type="molecule type" value="Genomic_DNA"/>
</dbReference>
<dbReference type="Proteomes" id="UP000295361">
    <property type="component" value="Unassembled WGS sequence"/>
</dbReference>
<evidence type="ECO:0000313" key="4">
    <source>
        <dbReference type="Proteomes" id="UP000295361"/>
    </source>
</evidence>
<comment type="caution">
    <text evidence="3">The sequence shown here is derived from an EMBL/GenBank/DDBJ whole genome shotgun (WGS) entry which is preliminary data.</text>
</comment>
<dbReference type="InParanoid" id="A0A4R6QES1"/>
<evidence type="ECO:0000313" key="3">
    <source>
        <dbReference type="EMBL" id="TDP60433.1"/>
    </source>
</evidence>
<dbReference type="GO" id="GO:0005506">
    <property type="term" value="F:iron ion binding"/>
    <property type="evidence" value="ECO:0007669"/>
    <property type="project" value="InterPro"/>
</dbReference>
<feature type="domain" description="Aromatic-ring-hydroxylating dioxygenase alpha subunit C-terminal" evidence="2">
    <location>
        <begin position="5"/>
        <end position="118"/>
    </location>
</feature>
<keyword evidence="1" id="KW-0812">Transmembrane</keyword>
<keyword evidence="4" id="KW-1185">Reference proteome</keyword>
<organism evidence="3 4">
    <name type="scientific">Roseateles toxinivorans</name>
    <dbReference type="NCBI Taxonomy" id="270368"/>
    <lineage>
        <taxon>Bacteria</taxon>
        <taxon>Pseudomonadati</taxon>
        <taxon>Pseudomonadota</taxon>
        <taxon>Betaproteobacteria</taxon>
        <taxon>Burkholderiales</taxon>
        <taxon>Sphaerotilaceae</taxon>
        <taxon>Roseateles</taxon>
    </lineage>
</organism>
<keyword evidence="1" id="KW-1133">Transmembrane helix</keyword>
<dbReference type="SUPFAM" id="SSF55961">
    <property type="entry name" value="Bet v1-like"/>
    <property type="match status" value="1"/>
</dbReference>